<evidence type="ECO:0000313" key="10">
    <source>
        <dbReference type="ZFIN" id="ZDB-GENE-121214-259"/>
    </source>
</evidence>
<dbReference type="Pfam" id="PF07815">
    <property type="entry name" value="Abi_HHR"/>
    <property type="match status" value="1"/>
</dbReference>
<evidence type="ECO:0000313" key="9">
    <source>
        <dbReference type="RefSeq" id="XP_694417.6"/>
    </source>
</evidence>
<keyword evidence="4" id="KW-0597">Phosphoprotein</keyword>
<feature type="compositionally biased region" description="Pro residues" evidence="6">
    <location>
        <begin position="259"/>
        <end position="272"/>
    </location>
</feature>
<dbReference type="PANTHER" id="PTHR10460">
    <property type="entry name" value="ABL INTERACTOR FAMILY MEMBER"/>
    <property type="match status" value="1"/>
</dbReference>
<name>A0A8N7T6E8_DANRE</name>
<dbReference type="Proteomes" id="UP000000437">
    <property type="component" value="Chromosome 12"/>
</dbReference>
<dbReference type="AlphaFoldDB" id="A0A8N7T6E8"/>
<feature type="compositionally biased region" description="Pro residues" evidence="6">
    <location>
        <begin position="295"/>
        <end position="415"/>
    </location>
</feature>
<evidence type="ECO:0000256" key="5">
    <source>
        <dbReference type="ARBA" id="ARBA00023054"/>
    </source>
</evidence>
<keyword evidence="8" id="KW-1185">Reference proteome</keyword>
<reference evidence="9" key="1">
    <citation type="submission" date="2025-08" db="UniProtKB">
        <authorList>
            <consortium name="RefSeq"/>
        </authorList>
    </citation>
    <scope>IDENTIFICATION</scope>
    <source>
        <strain evidence="9">Tuebingen</strain>
        <tissue evidence="9">Fibroblasts and whole tissue</tissue>
    </source>
</reference>
<dbReference type="OrthoDB" id="2159336at2759"/>
<feature type="domain" description="Abl-interactor homeo-domain homologous" evidence="7">
    <location>
        <begin position="100"/>
        <end position="171"/>
    </location>
</feature>
<dbReference type="GO" id="GO:0031209">
    <property type="term" value="C:SCAR complex"/>
    <property type="evidence" value="ECO:0000318"/>
    <property type="project" value="GO_Central"/>
</dbReference>
<dbReference type="ZFIN" id="ZDB-GENE-121214-259">
    <property type="gene designation" value="abi3b"/>
</dbReference>
<evidence type="ECO:0000256" key="2">
    <source>
        <dbReference type="ARBA" id="ARBA00010020"/>
    </source>
</evidence>
<feature type="compositionally biased region" description="Low complexity" evidence="6">
    <location>
        <begin position="205"/>
        <end position="233"/>
    </location>
</feature>
<dbReference type="AGR" id="ZFIN:ZDB-GENE-121214-259"/>
<dbReference type="GO" id="GO:0098858">
    <property type="term" value="C:actin-based cell projection"/>
    <property type="evidence" value="ECO:0000318"/>
    <property type="project" value="GO_Central"/>
</dbReference>
<comment type="similarity">
    <text evidence="2">Belongs to the ABI family.</text>
</comment>
<feature type="region of interest" description="Disordered" evidence="6">
    <location>
        <begin position="204"/>
        <end position="415"/>
    </location>
</feature>
<organism evidence="8 9">
    <name type="scientific">Danio rerio</name>
    <name type="common">Zebrafish</name>
    <name type="synonym">Brachydanio rerio</name>
    <dbReference type="NCBI Taxonomy" id="7955"/>
    <lineage>
        <taxon>Eukaryota</taxon>
        <taxon>Metazoa</taxon>
        <taxon>Chordata</taxon>
        <taxon>Craniata</taxon>
        <taxon>Vertebrata</taxon>
        <taxon>Euteleostomi</taxon>
        <taxon>Actinopterygii</taxon>
        <taxon>Neopterygii</taxon>
        <taxon>Teleostei</taxon>
        <taxon>Ostariophysi</taxon>
        <taxon>Cypriniformes</taxon>
        <taxon>Danionidae</taxon>
        <taxon>Danioninae</taxon>
        <taxon>Danio</taxon>
    </lineage>
</organism>
<keyword evidence="3" id="KW-0963">Cytoplasm</keyword>
<dbReference type="GO" id="GO:0035591">
    <property type="term" value="F:signaling adaptor activity"/>
    <property type="evidence" value="ECO:0000318"/>
    <property type="project" value="GO_Central"/>
</dbReference>
<evidence type="ECO:0000313" key="8">
    <source>
        <dbReference type="Proteomes" id="UP000000437"/>
    </source>
</evidence>
<dbReference type="GO" id="GO:0001764">
    <property type="term" value="P:neuron migration"/>
    <property type="evidence" value="ECO:0000318"/>
    <property type="project" value="GO_Central"/>
</dbReference>
<dbReference type="Gene3D" id="6.10.140.1620">
    <property type="match status" value="1"/>
</dbReference>
<accession>A0A8N7T6E8</accession>
<protein>
    <submittedName>
        <fullName evidence="9">Uncharacterized protein abi3b</fullName>
    </submittedName>
</protein>
<dbReference type="RefSeq" id="XP_694417.6">
    <property type="nucleotide sequence ID" value="XM_689325.8"/>
</dbReference>
<evidence type="ECO:0000256" key="1">
    <source>
        <dbReference type="ARBA" id="ARBA00004496"/>
    </source>
</evidence>
<dbReference type="GeneID" id="566059"/>
<dbReference type="KEGG" id="dre:566059"/>
<comment type="subcellular location">
    <subcellularLocation>
        <location evidence="1">Cytoplasm</location>
    </subcellularLocation>
</comment>
<keyword evidence="5" id="KW-0175">Coiled coil</keyword>
<evidence type="ECO:0000256" key="6">
    <source>
        <dbReference type="SAM" id="MobiDB-lite"/>
    </source>
</evidence>
<dbReference type="GO" id="GO:0048858">
    <property type="term" value="P:cell projection morphogenesis"/>
    <property type="evidence" value="ECO:0000318"/>
    <property type="project" value="GO_Central"/>
</dbReference>
<sequence length="415" mass="43569">MRDYNCKEHIDKILQDAPTARKALLDNHSNLLKVADYCQNKYLNVEDTKSVIEESKALTTQALASVTYQINNLATNLLKLLDTQTVQLKQMESSINMLTLTVAMYKEKIARGEIGVLTKQAKVPRTQKVVPPAKGLEPFRGYRRVPISYSCLDKLGHGHWQGNKTEETKTESDYEDSMSVQLSTQETSTFNWSFLGIAVPPPSVPASVGSSVAAPPDFSPASPSPSPLSVRSPSLPPFAYPDLSMLPPPLLPDDDMGDAPPPPPPPSPPPPGSVYGGSLVPPPPPPPGTNTTMTAPPPPPPPGNMSVPPPPPPPPGNMGVLPPPPPPPPGNMGVPPPPPPPPPGNMGVPPPPPPPPPGNMCIPPPPPPPPGYTGSSLPPPAPPPPQNASMAPPPPPPPPLGGKFLPPPPPPPPPF</sequence>
<dbReference type="InterPro" id="IPR028457">
    <property type="entry name" value="ABI"/>
</dbReference>
<evidence type="ECO:0000256" key="4">
    <source>
        <dbReference type="ARBA" id="ARBA00022553"/>
    </source>
</evidence>
<dbReference type="GO" id="GO:0030027">
    <property type="term" value="C:lamellipodium"/>
    <property type="evidence" value="ECO:0000318"/>
    <property type="project" value="GO_Central"/>
</dbReference>
<dbReference type="PANTHER" id="PTHR10460:SF60">
    <property type="entry name" value="ABI GENE FAMILY MEMBER 3"/>
    <property type="match status" value="1"/>
</dbReference>
<gene>
    <name evidence="9 10" type="primary">abi3b</name>
</gene>
<evidence type="ECO:0000256" key="3">
    <source>
        <dbReference type="ARBA" id="ARBA00022490"/>
    </source>
</evidence>
<proteinExistence type="inferred from homology"/>
<dbReference type="InterPro" id="IPR012849">
    <property type="entry name" value="Abl-interactor_HHR_dom"/>
</dbReference>
<dbReference type="CTD" id="566059"/>
<evidence type="ECO:0000259" key="7">
    <source>
        <dbReference type="Pfam" id="PF07815"/>
    </source>
</evidence>